<dbReference type="PANTHER" id="PTHR30419">
    <property type="entry name" value="HTH-TYPE TRANSCRIPTIONAL REGULATOR YBHD"/>
    <property type="match status" value="1"/>
</dbReference>
<evidence type="ECO:0000256" key="3">
    <source>
        <dbReference type="ARBA" id="ARBA00023163"/>
    </source>
</evidence>
<evidence type="ECO:0000259" key="4">
    <source>
        <dbReference type="PROSITE" id="PS50931"/>
    </source>
</evidence>
<keyword evidence="3" id="KW-0804">Transcription</keyword>
<dbReference type="InterPro" id="IPR005119">
    <property type="entry name" value="LysR_subst-bd"/>
</dbReference>
<keyword evidence="2" id="KW-0238">DNA-binding</keyword>
<dbReference type="InterPro" id="IPR050950">
    <property type="entry name" value="HTH-type_LysR_regulators"/>
</dbReference>
<name>A0ABV8NTL8_9BURK</name>
<dbReference type="RefSeq" id="WP_217962544.1">
    <property type="nucleotide sequence ID" value="NZ_JAHTBN010000001.1"/>
</dbReference>
<keyword evidence="6" id="KW-1185">Reference proteome</keyword>
<dbReference type="PANTHER" id="PTHR30419:SF30">
    <property type="entry name" value="LYSR FAMILY TRANSCRIPTIONAL REGULATOR"/>
    <property type="match status" value="1"/>
</dbReference>
<evidence type="ECO:0000256" key="2">
    <source>
        <dbReference type="ARBA" id="ARBA00023125"/>
    </source>
</evidence>
<evidence type="ECO:0000313" key="5">
    <source>
        <dbReference type="EMBL" id="MFC4199784.1"/>
    </source>
</evidence>
<dbReference type="Pfam" id="PF00126">
    <property type="entry name" value="HTH_1"/>
    <property type="match status" value="1"/>
</dbReference>
<gene>
    <name evidence="5" type="ORF">ACFOY1_02355</name>
</gene>
<dbReference type="Proteomes" id="UP001595848">
    <property type="component" value="Unassembled WGS sequence"/>
</dbReference>
<dbReference type="InterPro" id="IPR000847">
    <property type="entry name" value="LysR_HTH_N"/>
</dbReference>
<evidence type="ECO:0000256" key="1">
    <source>
        <dbReference type="ARBA" id="ARBA00023015"/>
    </source>
</evidence>
<reference evidence="6" key="1">
    <citation type="journal article" date="2019" name="Int. J. Syst. Evol. Microbiol.">
        <title>The Global Catalogue of Microorganisms (GCM) 10K type strain sequencing project: providing services to taxonomists for standard genome sequencing and annotation.</title>
        <authorList>
            <consortium name="The Broad Institute Genomics Platform"/>
            <consortium name="The Broad Institute Genome Sequencing Center for Infectious Disease"/>
            <person name="Wu L."/>
            <person name="Ma J."/>
        </authorList>
    </citation>
    <scope>NUCLEOTIDE SEQUENCE [LARGE SCALE GENOMIC DNA]</scope>
    <source>
        <strain evidence="6">LMG 24813</strain>
    </source>
</reference>
<feature type="domain" description="HTH lysR-type" evidence="4">
    <location>
        <begin position="1"/>
        <end position="58"/>
    </location>
</feature>
<dbReference type="Pfam" id="PF03466">
    <property type="entry name" value="LysR_substrate"/>
    <property type="match status" value="1"/>
</dbReference>
<evidence type="ECO:0000313" key="6">
    <source>
        <dbReference type="Proteomes" id="UP001595848"/>
    </source>
</evidence>
<proteinExistence type="predicted"/>
<protein>
    <submittedName>
        <fullName evidence="5">LysR substrate-binding domain-containing protein</fullName>
    </submittedName>
</protein>
<accession>A0ABV8NTL8</accession>
<sequence length="297" mass="31993">MRFSQLRNLLALTEHASLGSAAQALGIAQPVLTRSIQQLEAELGVKLVQRSARGTRLTEDGERLALRARKIEAEMLRAHEEIEQRRGSPVGQVGLGVSPVALVLLLPKAMALFRREYPRVRVNIADGLFPQVFGKLDEGVLDFAIGPLPGASVPAPYQAELLFNGEMGVVARAGHPLRRARSLADLASAGWLRCGPEQGPGDILDASFSALGLAAPQPLMHCESAISALEFVAESDLLALLPRRLLEVSHMRHAVVLVSVREQIAPAAVHIFRRKDLLPTPAAQALQAAIRLCARAL</sequence>
<keyword evidence="1" id="KW-0805">Transcription regulation</keyword>
<dbReference type="PROSITE" id="PS50931">
    <property type="entry name" value="HTH_LYSR"/>
    <property type="match status" value="1"/>
</dbReference>
<comment type="caution">
    <text evidence="5">The sequence shown here is derived from an EMBL/GenBank/DDBJ whole genome shotgun (WGS) entry which is preliminary data.</text>
</comment>
<organism evidence="5 6">
    <name type="scientific">Candidimonas humi</name>
    <dbReference type="NCBI Taxonomy" id="683355"/>
    <lineage>
        <taxon>Bacteria</taxon>
        <taxon>Pseudomonadati</taxon>
        <taxon>Pseudomonadota</taxon>
        <taxon>Betaproteobacteria</taxon>
        <taxon>Burkholderiales</taxon>
        <taxon>Alcaligenaceae</taxon>
        <taxon>Candidimonas</taxon>
    </lineage>
</organism>
<dbReference type="EMBL" id="JBHSBV010000001">
    <property type="protein sequence ID" value="MFC4199784.1"/>
    <property type="molecule type" value="Genomic_DNA"/>
</dbReference>